<reference evidence="1 2" key="1">
    <citation type="journal article" date="2012" name="Genome Biol.">
        <title>Genome and low-iron response of an oceanic diatom adapted to chronic iron limitation.</title>
        <authorList>
            <person name="Lommer M."/>
            <person name="Specht M."/>
            <person name="Roy A.S."/>
            <person name="Kraemer L."/>
            <person name="Andreson R."/>
            <person name="Gutowska M.A."/>
            <person name="Wolf J."/>
            <person name="Bergner S.V."/>
            <person name="Schilhabel M.B."/>
            <person name="Klostermeier U.C."/>
            <person name="Beiko R.G."/>
            <person name="Rosenstiel P."/>
            <person name="Hippler M."/>
            <person name="Laroche J."/>
        </authorList>
    </citation>
    <scope>NUCLEOTIDE SEQUENCE [LARGE SCALE GENOMIC DNA]</scope>
    <source>
        <strain evidence="1 2">CCMP1005</strain>
    </source>
</reference>
<sequence>MAIFSQMCDFYGNSFLFPVIDVLGSLLDTTPPSAPPNLPFDESSPAPDLGVDGSFWAGIERVHSAAKAFDRELWAEHRTGSERVWEILVATGSHTSMALATDQRTHFFQELEERGETAILKALDTISTHIQWVLVVGGENTKRVGMRDRSGVSVHPMSVFHVKMSNRPRTLGSLRSSFRINAREFKQSRRKVSHLLPAGPVCAHTSSSYSPIFVRLLDCPINATI</sequence>
<keyword evidence="2" id="KW-1185">Reference proteome</keyword>
<name>K0S5M0_THAOC</name>
<organism evidence="1 2">
    <name type="scientific">Thalassiosira oceanica</name>
    <name type="common">Marine diatom</name>
    <dbReference type="NCBI Taxonomy" id="159749"/>
    <lineage>
        <taxon>Eukaryota</taxon>
        <taxon>Sar</taxon>
        <taxon>Stramenopiles</taxon>
        <taxon>Ochrophyta</taxon>
        <taxon>Bacillariophyta</taxon>
        <taxon>Coscinodiscophyceae</taxon>
        <taxon>Thalassiosirophycidae</taxon>
        <taxon>Thalassiosirales</taxon>
        <taxon>Thalassiosiraceae</taxon>
        <taxon>Thalassiosira</taxon>
    </lineage>
</organism>
<dbReference type="Proteomes" id="UP000266841">
    <property type="component" value="Unassembled WGS sequence"/>
</dbReference>
<evidence type="ECO:0000313" key="2">
    <source>
        <dbReference type="Proteomes" id="UP000266841"/>
    </source>
</evidence>
<dbReference type="EMBL" id="AGNL01020915">
    <property type="protein sequence ID" value="EJK60570.1"/>
    <property type="molecule type" value="Genomic_DNA"/>
</dbReference>
<dbReference type="eggNOG" id="ENOG502SKRN">
    <property type="taxonomic scope" value="Eukaryota"/>
</dbReference>
<gene>
    <name evidence="1" type="ORF">THAOC_19049</name>
</gene>
<dbReference type="AlphaFoldDB" id="K0S5M0"/>
<comment type="caution">
    <text evidence="1">The sequence shown here is derived from an EMBL/GenBank/DDBJ whole genome shotgun (WGS) entry which is preliminary data.</text>
</comment>
<evidence type="ECO:0000313" key="1">
    <source>
        <dbReference type="EMBL" id="EJK60570.1"/>
    </source>
</evidence>
<dbReference type="OrthoDB" id="125856at2759"/>
<protein>
    <submittedName>
        <fullName evidence="1">Uncharacterized protein</fullName>
    </submittedName>
</protein>
<accession>K0S5M0</accession>
<proteinExistence type="predicted"/>